<dbReference type="GO" id="GO:0048029">
    <property type="term" value="F:monosaccharide binding"/>
    <property type="evidence" value="ECO:0007669"/>
    <property type="project" value="InterPro"/>
</dbReference>
<comment type="pathway">
    <text evidence="6">Carbohydrate metabolism; D-ribose degradation; D-ribose 5-phosphate from beta-D-ribopyranose: step 1/2.</text>
</comment>
<proteinExistence type="inferred from homology"/>
<accession>A0A377Q349</accession>
<comment type="function">
    <text evidence="6">Catalyzes the interconversion of beta-pyran and beta-furan forms of D-ribose.</text>
</comment>
<evidence type="ECO:0000256" key="6">
    <source>
        <dbReference type="HAMAP-Rule" id="MF_01661"/>
    </source>
</evidence>
<dbReference type="GO" id="GO:0019303">
    <property type="term" value="P:D-ribose catabolic process"/>
    <property type="evidence" value="ECO:0007669"/>
    <property type="project" value="UniProtKB-UniRule"/>
</dbReference>
<feature type="binding site" evidence="6">
    <location>
        <position position="99"/>
    </location>
    <ligand>
        <name>substrate</name>
    </ligand>
</feature>
<dbReference type="OrthoDB" id="9805009at2"/>
<evidence type="ECO:0000256" key="2">
    <source>
        <dbReference type="ARBA" id="ARBA00012862"/>
    </source>
</evidence>
<dbReference type="Proteomes" id="UP000255108">
    <property type="component" value="Unassembled WGS sequence"/>
</dbReference>
<dbReference type="EMBL" id="UGHR01000001">
    <property type="protein sequence ID" value="STQ89624.1"/>
    <property type="molecule type" value="Genomic_DNA"/>
</dbReference>
<dbReference type="EMBL" id="SMBT01000001">
    <property type="protein sequence ID" value="TCU90597.1"/>
    <property type="molecule type" value="Genomic_DNA"/>
</dbReference>
<dbReference type="InterPro" id="IPR023750">
    <property type="entry name" value="RbsD-like_sf"/>
</dbReference>
<evidence type="ECO:0000313" key="10">
    <source>
        <dbReference type="Proteomes" id="UP000295794"/>
    </source>
</evidence>
<evidence type="ECO:0000256" key="3">
    <source>
        <dbReference type="ARBA" id="ARBA00022490"/>
    </source>
</evidence>
<dbReference type="InterPro" id="IPR007721">
    <property type="entry name" value="RbsD_FucU"/>
</dbReference>
<keyword evidence="4 6" id="KW-0413">Isomerase</keyword>
<evidence type="ECO:0000313" key="9">
    <source>
        <dbReference type="Proteomes" id="UP000255108"/>
    </source>
</evidence>
<keyword evidence="10" id="KW-1185">Reference proteome</keyword>
<dbReference type="NCBIfam" id="NF008761">
    <property type="entry name" value="PRK11797.1"/>
    <property type="match status" value="1"/>
</dbReference>
<dbReference type="GO" id="GO:0016872">
    <property type="term" value="F:intramolecular lyase activity"/>
    <property type="evidence" value="ECO:0007669"/>
    <property type="project" value="UniProtKB-UniRule"/>
</dbReference>
<evidence type="ECO:0000256" key="5">
    <source>
        <dbReference type="ARBA" id="ARBA00023277"/>
    </source>
</evidence>
<feature type="binding site" evidence="6">
    <location>
        <begin position="121"/>
        <end position="123"/>
    </location>
    <ligand>
        <name>substrate</name>
    </ligand>
</feature>
<sequence length="132" mass="14259">MKKHGILNSDIARVLAQLGHTDSIVIADCGLPIPDHVERIDLALKLGQPSFVDTLQEILADMQVERAVFATECLAKNPTVAAQAEAMQSSGISIDFVSHEDFKQLCHKAKAVIRTGEASPYANIILHAGVIF</sequence>
<comment type="similarity">
    <text evidence="6">Belongs to the RbsD / FucU family. RbsD subfamily.</text>
</comment>
<evidence type="ECO:0000313" key="7">
    <source>
        <dbReference type="EMBL" id="STQ89624.1"/>
    </source>
</evidence>
<feature type="active site" description="Proton donor" evidence="6">
    <location>
        <position position="20"/>
    </location>
</feature>
<dbReference type="GO" id="GO:0005829">
    <property type="term" value="C:cytosol"/>
    <property type="evidence" value="ECO:0007669"/>
    <property type="project" value="TreeGrafter"/>
</dbReference>
<dbReference type="SUPFAM" id="SSF102546">
    <property type="entry name" value="RbsD-like"/>
    <property type="match status" value="1"/>
</dbReference>
<dbReference type="PANTHER" id="PTHR37831">
    <property type="entry name" value="D-RIBOSE PYRANASE"/>
    <property type="match status" value="1"/>
</dbReference>
<organism evidence="7 9">
    <name type="scientific">Iodobacter fluviatilis</name>
    <dbReference type="NCBI Taxonomy" id="537"/>
    <lineage>
        <taxon>Bacteria</taxon>
        <taxon>Pseudomonadati</taxon>
        <taxon>Pseudomonadota</taxon>
        <taxon>Betaproteobacteria</taxon>
        <taxon>Neisseriales</taxon>
        <taxon>Chitinibacteraceae</taxon>
        <taxon>Iodobacter</taxon>
    </lineage>
</organism>
<dbReference type="AlphaFoldDB" id="A0A377Q349"/>
<dbReference type="GO" id="GO:0062193">
    <property type="term" value="F:D-ribose pyranase activity"/>
    <property type="evidence" value="ECO:0007669"/>
    <property type="project" value="UniProtKB-EC"/>
</dbReference>
<keyword evidence="5 6" id="KW-0119">Carbohydrate metabolism</keyword>
<reference evidence="8 10" key="2">
    <citation type="submission" date="2019-03" db="EMBL/GenBank/DDBJ databases">
        <title>Genomic Encyclopedia of Type Strains, Phase IV (KMG-IV): sequencing the most valuable type-strain genomes for metagenomic binning, comparative biology and taxonomic classification.</title>
        <authorList>
            <person name="Goeker M."/>
        </authorList>
    </citation>
    <scope>NUCLEOTIDE SEQUENCE [LARGE SCALE GENOMIC DNA]</scope>
    <source>
        <strain evidence="8 10">DSM 3764</strain>
    </source>
</reference>
<evidence type="ECO:0000256" key="1">
    <source>
        <dbReference type="ARBA" id="ARBA00000223"/>
    </source>
</evidence>
<name>A0A377Q349_9NEIS</name>
<dbReference type="HAMAP" id="MF_01661">
    <property type="entry name" value="D_rib_pyranase"/>
    <property type="match status" value="1"/>
</dbReference>
<evidence type="ECO:0000313" key="8">
    <source>
        <dbReference type="EMBL" id="TCU90597.1"/>
    </source>
</evidence>
<dbReference type="InterPro" id="IPR023064">
    <property type="entry name" value="D-ribose_pyranase"/>
</dbReference>
<feature type="binding site" evidence="6">
    <location>
        <position position="28"/>
    </location>
    <ligand>
        <name>substrate</name>
    </ligand>
</feature>
<comment type="subunit">
    <text evidence="6">Homodecamer.</text>
</comment>
<evidence type="ECO:0000256" key="4">
    <source>
        <dbReference type="ARBA" id="ARBA00023235"/>
    </source>
</evidence>
<dbReference type="Proteomes" id="UP000295794">
    <property type="component" value="Unassembled WGS sequence"/>
</dbReference>
<dbReference type="Gene3D" id="3.40.1650.10">
    <property type="entry name" value="RbsD-like domain"/>
    <property type="match status" value="1"/>
</dbReference>
<dbReference type="EC" id="5.4.99.62" evidence="2 6"/>
<keyword evidence="3 6" id="KW-0963">Cytoplasm</keyword>
<protein>
    <recommendedName>
        <fullName evidence="2 6">D-ribose pyranase</fullName>
        <ecNumber evidence="2 6">5.4.99.62</ecNumber>
    </recommendedName>
</protein>
<dbReference type="Pfam" id="PF05025">
    <property type="entry name" value="RbsD_FucU"/>
    <property type="match status" value="1"/>
</dbReference>
<dbReference type="UniPathway" id="UPA00916">
    <property type="reaction ID" value="UER00888"/>
</dbReference>
<reference evidence="7 9" key="1">
    <citation type="submission" date="2018-06" db="EMBL/GenBank/DDBJ databases">
        <authorList>
            <consortium name="Pathogen Informatics"/>
            <person name="Doyle S."/>
        </authorList>
    </citation>
    <scope>NUCLEOTIDE SEQUENCE [LARGE SCALE GENOMIC DNA]</scope>
    <source>
        <strain evidence="7 9">NCTC11159</strain>
    </source>
</reference>
<gene>
    <name evidence="6 7" type="primary">rbsD</name>
    <name evidence="8" type="ORF">EV682_101637</name>
    <name evidence="7" type="ORF">NCTC11159_00655</name>
</gene>
<comment type="subcellular location">
    <subcellularLocation>
        <location evidence="6">Cytoplasm</location>
    </subcellularLocation>
</comment>
<dbReference type="RefSeq" id="WP_115226053.1">
    <property type="nucleotide sequence ID" value="NZ_CAWOLO010000001.1"/>
</dbReference>
<dbReference type="PANTHER" id="PTHR37831:SF1">
    <property type="entry name" value="D-RIBOSE PYRANASE"/>
    <property type="match status" value="1"/>
</dbReference>
<comment type="catalytic activity">
    <reaction evidence="1 6">
        <text>beta-D-ribopyranose = beta-D-ribofuranose</text>
        <dbReference type="Rhea" id="RHEA:25432"/>
        <dbReference type="ChEBI" id="CHEBI:27476"/>
        <dbReference type="ChEBI" id="CHEBI:47002"/>
        <dbReference type="EC" id="5.4.99.62"/>
    </reaction>
</comment>